<dbReference type="InterPro" id="IPR019734">
    <property type="entry name" value="TPR_rpt"/>
</dbReference>
<feature type="chain" id="PRO_5046092196" evidence="1">
    <location>
        <begin position="32"/>
        <end position="1048"/>
    </location>
</feature>
<evidence type="ECO:0000256" key="1">
    <source>
        <dbReference type="SAM" id="SignalP"/>
    </source>
</evidence>
<name>A0ABY0IRA5_9RHOO</name>
<dbReference type="PANTHER" id="PTHR10098">
    <property type="entry name" value="RAPSYN-RELATED"/>
    <property type="match status" value="1"/>
</dbReference>
<dbReference type="EMBL" id="SHKM01000002">
    <property type="protein sequence ID" value="RZT76209.1"/>
    <property type="molecule type" value="Genomic_DNA"/>
</dbReference>
<evidence type="ECO:0000259" key="2">
    <source>
        <dbReference type="Pfam" id="PF12770"/>
    </source>
</evidence>
<protein>
    <submittedName>
        <fullName evidence="3">CHAT domain-containing protein</fullName>
    </submittedName>
</protein>
<evidence type="ECO:0000313" key="3">
    <source>
        <dbReference type="EMBL" id="RZT76209.1"/>
    </source>
</evidence>
<comment type="caution">
    <text evidence="3">The sequence shown here is derived from an EMBL/GenBank/DDBJ whole genome shotgun (WGS) entry which is preliminary data.</text>
</comment>
<accession>A0ABY0IRA5</accession>
<organism evidence="3 4">
    <name type="scientific">Azospira oryzae</name>
    <dbReference type="NCBI Taxonomy" id="146939"/>
    <lineage>
        <taxon>Bacteria</taxon>
        <taxon>Pseudomonadati</taxon>
        <taxon>Pseudomonadota</taxon>
        <taxon>Betaproteobacteria</taxon>
        <taxon>Rhodocyclales</taxon>
        <taxon>Rhodocyclaceae</taxon>
        <taxon>Azospira</taxon>
    </lineage>
</organism>
<proteinExistence type="predicted"/>
<dbReference type="SUPFAM" id="SSF48452">
    <property type="entry name" value="TPR-like"/>
    <property type="match status" value="1"/>
</dbReference>
<reference evidence="3 4" key="1">
    <citation type="submission" date="2019-02" db="EMBL/GenBank/DDBJ databases">
        <title>Genomic Encyclopedia of Type Strains, Phase IV (KMG-IV): sequencing the most valuable type-strain genomes for metagenomic binning, comparative biology and taxonomic classification.</title>
        <authorList>
            <person name="Goeker M."/>
        </authorList>
    </citation>
    <scope>NUCLEOTIDE SEQUENCE [LARGE SCALE GENOMIC DNA]</scope>
    <source>
        <strain evidence="3 4">DSM 21223</strain>
    </source>
</reference>
<keyword evidence="1" id="KW-0732">Signal</keyword>
<dbReference type="Gene3D" id="1.25.40.10">
    <property type="entry name" value="Tetratricopeptide repeat domain"/>
    <property type="match status" value="1"/>
</dbReference>
<sequence>MLGKRKFYHRWGRPLSLLCLLLAGGAAPVFGEEALPEPEELLLAPPPRTIQDVTRLLAQYKPDPKAAAEVVAAAEKPVPDTSDRNVLFEFYLERARAAGRIGRVRQQIADLGQARLLGEAGSARYSRALRELASAETSGGNLLAAVRYAEEAIRATPANSQGQLTGTNQLAAYQYTLIGDFDSARARLRDLEAILTRMKQSRNWDNFGHSWVANYERARGELFRVEGRFIEAEAAYRRALRENDAYLALLPRLQERNIDGGSVDGSRRFTEVLERSLAATLLAQGKTAEAEIYARQAIRHSLERGGRDSTDVGQGLRILASILAEEGRLEESTLLARAALDTFLEAGAVPESRLLSDARRALAAALVAQRRYGEALQVFEELRAGIAASPELLAKTGAADLDWVLALLRTGNVTRAEQMARAMYDWARQRYGEGSARSAEVRGFLAMTLGAAGRPEEAFQAFAQAVPILLDQARNDAEAETGSRKRQQRLLLILESYLQLLGRLDASSPLLPKGFDVVAESFRLADIARSSGVQRALTASAARARIDDPALAELARKEQDAQRRINSLNTLLTQLLSAAPDQQLPQVQQKIRSDVDALRQQREGYRKDIARRFPDYAQLVDPRPVTLEEARRRLHPGEVLVAWYFGEEGGQVWAVPAQGQARSAPVALSRARLAAAVAGLRRALDPGVTSIEEIPPFDVAAAHDLYVQLLQPVLPAWQGARVLLAVPHAELGQLPLSVLVTEAVPAPGRSPLPFAAYKEVPWLARSVAIAQLPSVTALGSLRALKPGDAGRRPFIGFGDPLFSEEQARLAALPPKGMATRGVPLHLRSVPRTGGVDSAELALLPRLPDTGSEIREIARVLGAERDDDIYLQTRASERSVLEADLSNRRVVMFATHGLVPGDLDGLIQPALALTAPQLSGGKGDGLLTLDEILGLKLNADWVVLSACNTAAGEGSGAEAVSGLGRAFFYAGARALLVSNWPVETVAARLIMTDLFRRQVQTPGLAKAEALRQSMLALLSGPGSVDAKTGKAAFSYAHPLFWAPFVVVGD</sequence>
<dbReference type="InterPro" id="IPR011990">
    <property type="entry name" value="TPR-like_helical_dom_sf"/>
</dbReference>
<feature type="domain" description="CHAT" evidence="2">
    <location>
        <begin position="701"/>
        <end position="1048"/>
    </location>
</feature>
<keyword evidence="4" id="KW-1185">Reference proteome</keyword>
<dbReference type="Pfam" id="PF12770">
    <property type="entry name" value="CHAT"/>
    <property type="match status" value="1"/>
</dbReference>
<dbReference type="InterPro" id="IPR024983">
    <property type="entry name" value="CHAT_dom"/>
</dbReference>
<evidence type="ECO:0000313" key="4">
    <source>
        <dbReference type="Proteomes" id="UP000292136"/>
    </source>
</evidence>
<gene>
    <name evidence="3" type="ORF">EV678_2081</name>
</gene>
<feature type="signal peptide" evidence="1">
    <location>
        <begin position="1"/>
        <end position="31"/>
    </location>
</feature>
<dbReference type="SMART" id="SM00028">
    <property type="entry name" value="TPR"/>
    <property type="match status" value="4"/>
</dbReference>
<dbReference type="PANTHER" id="PTHR10098:SF108">
    <property type="entry name" value="TETRATRICOPEPTIDE REPEAT PROTEIN 28"/>
    <property type="match status" value="1"/>
</dbReference>
<dbReference type="Proteomes" id="UP000292136">
    <property type="component" value="Unassembled WGS sequence"/>
</dbReference>